<dbReference type="SMART" id="SM00443">
    <property type="entry name" value="G_patch"/>
    <property type="match status" value="1"/>
</dbReference>
<sequence length="415" mass="44036">MEGLEELESQLEQQLSEQRSSLRDVSSALELNFDLEMSEVQAALESGISETEHALLEIKRARLLEGLQSHPTPGKESRVRTSAQDAFETLESNEKTACFVGQDCIFRSIDGLWYDGVVRDTSGDLVKLDFAAPTRLHQLELAEVPAALVRPSARSAAARRPSEGDEVLAMLPDGSGLWGRAEVVGVDSPSNTAEVVFRTGGGSREATVPLDRVSARLGAWRSAEDAVGSGTDRDSAASASASGSEEEEEDDEGADSGVAEEAALHEGLGRAALALASSRGSANAAAAVGPQTDVAHFAEWEGHTRGIASKMMAAMGYVRGRGLGADGSGRALPLEVVQLRAGKGLGADGGRVPEGQGRRRKRKRGGLRGKQKKHADRRRREKAARDERELRAEKATGTPGVFAFINSALGESEEV</sequence>
<organism evidence="3">
    <name type="scientific">Tetraselmis sp. GSL018</name>
    <dbReference type="NCBI Taxonomy" id="582737"/>
    <lineage>
        <taxon>Eukaryota</taxon>
        <taxon>Viridiplantae</taxon>
        <taxon>Chlorophyta</taxon>
        <taxon>core chlorophytes</taxon>
        <taxon>Chlorodendrophyceae</taxon>
        <taxon>Chlorodendrales</taxon>
        <taxon>Chlorodendraceae</taxon>
        <taxon>Tetraselmis</taxon>
    </lineage>
</organism>
<proteinExistence type="predicted"/>
<dbReference type="Pfam" id="PF01585">
    <property type="entry name" value="G-patch"/>
    <property type="match status" value="1"/>
</dbReference>
<feature type="compositionally biased region" description="Basic residues" evidence="1">
    <location>
        <begin position="358"/>
        <end position="382"/>
    </location>
</feature>
<feature type="compositionally biased region" description="Acidic residues" evidence="1">
    <location>
        <begin position="244"/>
        <end position="254"/>
    </location>
</feature>
<name>A0A061RR05_9CHLO</name>
<gene>
    <name evidence="3" type="ORF">TSPGSL018_26086</name>
</gene>
<dbReference type="InterPro" id="IPR000467">
    <property type="entry name" value="G_patch_dom"/>
</dbReference>
<evidence type="ECO:0000256" key="1">
    <source>
        <dbReference type="SAM" id="MobiDB-lite"/>
    </source>
</evidence>
<evidence type="ECO:0000313" key="3">
    <source>
        <dbReference type="EMBL" id="JAC74393.1"/>
    </source>
</evidence>
<accession>A0A061RR05</accession>
<dbReference type="AlphaFoldDB" id="A0A061RR05"/>
<feature type="compositionally biased region" description="Basic and acidic residues" evidence="1">
    <location>
        <begin position="383"/>
        <end position="394"/>
    </location>
</feature>
<reference evidence="3" key="1">
    <citation type="submission" date="2014-05" db="EMBL/GenBank/DDBJ databases">
        <title>The transcriptome of the halophilic microalga Tetraselmis sp. GSL018 isolated from the Great Salt Lake, Utah.</title>
        <authorList>
            <person name="Jinkerson R.E."/>
            <person name="D'Adamo S."/>
            <person name="Posewitz M.C."/>
        </authorList>
    </citation>
    <scope>NUCLEOTIDE SEQUENCE</scope>
    <source>
        <strain evidence="3">GSL018</strain>
    </source>
</reference>
<evidence type="ECO:0000259" key="2">
    <source>
        <dbReference type="PROSITE" id="PS50174"/>
    </source>
</evidence>
<dbReference type="PANTHER" id="PTHR47650:SF2">
    <property type="entry name" value="ZINC FINGER CCCH DOMAIN-CONTAINING PROTEIN 22"/>
    <property type="match status" value="1"/>
</dbReference>
<feature type="region of interest" description="Disordered" evidence="1">
    <location>
        <begin position="224"/>
        <end position="257"/>
    </location>
</feature>
<dbReference type="EMBL" id="GBEZ01011390">
    <property type="protein sequence ID" value="JAC74393.1"/>
    <property type="molecule type" value="Transcribed_RNA"/>
</dbReference>
<dbReference type="GO" id="GO:0003676">
    <property type="term" value="F:nucleic acid binding"/>
    <property type="evidence" value="ECO:0007669"/>
    <property type="project" value="InterPro"/>
</dbReference>
<feature type="domain" description="G-patch" evidence="2">
    <location>
        <begin position="304"/>
        <end position="350"/>
    </location>
</feature>
<feature type="region of interest" description="Disordered" evidence="1">
    <location>
        <begin position="344"/>
        <end position="397"/>
    </location>
</feature>
<protein>
    <recommendedName>
        <fullName evidence="2">G-patch domain-containing protein</fullName>
    </recommendedName>
</protein>
<dbReference type="PROSITE" id="PS50174">
    <property type="entry name" value="G_PATCH"/>
    <property type="match status" value="1"/>
</dbReference>
<dbReference type="PANTHER" id="PTHR47650">
    <property type="entry name" value="ZINC FINGER CCCH DOMAIN-CONTAINING PROTEIN 22"/>
    <property type="match status" value="1"/>
</dbReference>